<protein>
    <submittedName>
        <fullName evidence="1">Uncharacterized protein</fullName>
    </submittedName>
</protein>
<name>A0A0F9TJ22_9ZZZZ</name>
<evidence type="ECO:0000313" key="1">
    <source>
        <dbReference type="EMBL" id="KKN41443.1"/>
    </source>
</evidence>
<accession>A0A0F9TJ22</accession>
<sequence>MTSHELRRRFNNEFGLGAWPLTYTVDYETYANVCQDIFNKAKPVAMITSISRIEIGIGPARGIFFKNVELVLE</sequence>
<gene>
    <name evidence="1" type="ORF">LCGC14_0723140</name>
</gene>
<dbReference type="AlphaFoldDB" id="A0A0F9TJ22"/>
<reference evidence="1" key="1">
    <citation type="journal article" date="2015" name="Nature">
        <title>Complex archaea that bridge the gap between prokaryotes and eukaryotes.</title>
        <authorList>
            <person name="Spang A."/>
            <person name="Saw J.H."/>
            <person name="Jorgensen S.L."/>
            <person name="Zaremba-Niedzwiedzka K."/>
            <person name="Martijn J."/>
            <person name="Lind A.E."/>
            <person name="van Eijk R."/>
            <person name="Schleper C."/>
            <person name="Guy L."/>
            <person name="Ettema T.J."/>
        </authorList>
    </citation>
    <scope>NUCLEOTIDE SEQUENCE</scope>
</reference>
<proteinExistence type="predicted"/>
<organism evidence="1">
    <name type="scientific">marine sediment metagenome</name>
    <dbReference type="NCBI Taxonomy" id="412755"/>
    <lineage>
        <taxon>unclassified sequences</taxon>
        <taxon>metagenomes</taxon>
        <taxon>ecological metagenomes</taxon>
    </lineage>
</organism>
<comment type="caution">
    <text evidence="1">The sequence shown here is derived from an EMBL/GenBank/DDBJ whole genome shotgun (WGS) entry which is preliminary data.</text>
</comment>
<dbReference type="EMBL" id="LAZR01001646">
    <property type="protein sequence ID" value="KKN41443.1"/>
    <property type="molecule type" value="Genomic_DNA"/>
</dbReference>